<dbReference type="Proteomes" id="UP000631114">
    <property type="component" value="Unassembled WGS sequence"/>
</dbReference>
<organism evidence="1 2">
    <name type="scientific">Coptis chinensis</name>
    <dbReference type="NCBI Taxonomy" id="261450"/>
    <lineage>
        <taxon>Eukaryota</taxon>
        <taxon>Viridiplantae</taxon>
        <taxon>Streptophyta</taxon>
        <taxon>Embryophyta</taxon>
        <taxon>Tracheophyta</taxon>
        <taxon>Spermatophyta</taxon>
        <taxon>Magnoliopsida</taxon>
        <taxon>Ranunculales</taxon>
        <taxon>Ranunculaceae</taxon>
        <taxon>Coptidoideae</taxon>
        <taxon>Coptis</taxon>
    </lineage>
</organism>
<dbReference type="EMBL" id="JADFTS010000004">
    <property type="protein sequence ID" value="KAF9612398.1"/>
    <property type="molecule type" value="Genomic_DNA"/>
</dbReference>
<feature type="non-terminal residue" evidence="1">
    <location>
        <position position="1"/>
    </location>
</feature>
<sequence length="97" mass="10969">MFFKYLPFVLAVFLINIWRTIRRILGISERNEGSEDTTNTISDRISEIAESDHSITEITGILELESSPRISVIVEISELESSPRISPIVVLFDSVSQ</sequence>
<keyword evidence="2" id="KW-1185">Reference proteome</keyword>
<evidence type="ECO:0000313" key="1">
    <source>
        <dbReference type="EMBL" id="KAF9612398.1"/>
    </source>
</evidence>
<comment type="caution">
    <text evidence="1">The sequence shown here is derived from an EMBL/GenBank/DDBJ whole genome shotgun (WGS) entry which is preliminary data.</text>
</comment>
<name>A0A835LXZ1_9MAGN</name>
<gene>
    <name evidence="1" type="ORF">IFM89_039394</name>
</gene>
<dbReference type="AlphaFoldDB" id="A0A835LXZ1"/>
<reference evidence="1 2" key="1">
    <citation type="submission" date="2020-10" db="EMBL/GenBank/DDBJ databases">
        <title>The Coptis chinensis genome and diversification of protoberbering-type alkaloids.</title>
        <authorList>
            <person name="Wang B."/>
            <person name="Shu S."/>
            <person name="Song C."/>
            <person name="Liu Y."/>
        </authorList>
    </citation>
    <scope>NUCLEOTIDE SEQUENCE [LARGE SCALE GENOMIC DNA]</scope>
    <source>
        <strain evidence="1">HL-2020</strain>
        <tissue evidence="1">Leaf</tissue>
    </source>
</reference>
<evidence type="ECO:0000313" key="2">
    <source>
        <dbReference type="Proteomes" id="UP000631114"/>
    </source>
</evidence>
<proteinExistence type="predicted"/>
<protein>
    <submittedName>
        <fullName evidence="1">Uncharacterized protein</fullName>
    </submittedName>
</protein>
<accession>A0A835LXZ1</accession>